<evidence type="ECO:0000259" key="1">
    <source>
        <dbReference type="PROSITE" id="PS50191"/>
    </source>
</evidence>
<organism evidence="3 4">
    <name type="scientific">Amblyomma americanum</name>
    <name type="common">Lone star tick</name>
    <dbReference type="NCBI Taxonomy" id="6943"/>
    <lineage>
        <taxon>Eukaryota</taxon>
        <taxon>Metazoa</taxon>
        <taxon>Ecdysozoa</taxon>
        <taxon>Arthropoda</taxon>
        <taxon>Chelicerata</taxon>
        <taxon>Arachnida</taxon>
        <taxon>Acari</taxon>
        <taxon>Parasitiformes</taxon>
        <taxon>Ixodida</taxon>
        <taxon>Ixodoidea</taxon>
        <taxon>Ixodidae</taxon>
        <taxon>Amblyomminae</taxon>
        <taxon>Amblyomma</taxon>
    </lineage>
</organism>
<dbReference type="EMBL" id="JARKHS020008196">
    <property type="protein sequence ID" value="KAK8780996.1"/>
    <property type="molecule type" value="Genomic_DNA"/>
</dbReference>
<comment type="caution">
    <text evidence="3">The sequence shown here is derived from an EMBL/GenBank/DDBJ whole genome shotgun (WGS) entry which is preliminary data.</text>
</comment>
<dbReference type="Pfam" id="PF00650">
    <property type="entry name" value="CRAL_TRIO"/>
    <property type="match status" value="1"/>
</dbReference>
<dbReference type="PANTHER" id="PTHR23324">
    <property type="entry name" value="SEC14 RELATED PROTEIN"/>
    <property type="match status" value="1"/>
</dbReference>
<keyword evidence="4" id="KW-1185">Reference proteome</keyword>
<dbReference type="SUPFAM" id="SSF52087">
    <property type="entry name" value="CRAL/TRIO domain"/>
    <property type="match status" value="1"/>
</dbReference>
<evidence type="ECO:0008006" key="5">
    <source>
        <dbReference type="Google" id="ProtNLM"/>
    </source>
</evidence>
<dbReference type="Gene3D" id="2.60.120.680">
    <property type="entry name" value="GOLD domain"/>
    <property type="match status" value="1"/>
</dbReference>
<dbReference type="AlphaFoldDB" id="A0AAQ4F1J7"/>
<accession>A0AAQ4F1J7</accession>
<dbReference type="PANTHER" id="PTHR23324:SF83">
    <property type="entry name" value="SEC14-LIKE PROTEIN 2"/>
    <property type="match status" value="1"/>
</dbReference>
<dbReference type="PROSITE" id="PS50191">
    <property type="entry name" value="CRAL_TRIO"/>
    <property type="match status" value="1"/>
</dbReference>
<protein>
    <recommendedName>
        <fullName evidence="5">Phosphatidylinositol transfer protein sec14</fullName>
    </recommendedName>
</protein>
<dbReference type="InterPro" id="IPR009038">
    <property type="entry name" value="GOLD_dom"/>
</dbReference>
<dbReference type="GO" id="GO:0005737">
    <property type="term" value="C:cytoplasm"/>
    <property type="evidence" value="ECO:0007669"/>
    <property type="project" value="TreeGrafter"/>
</dbReference>
<dbReference type="SUPFAM" id="SSF101576">
    <property type="entry name" value="Supernatant protein factor (SPF), C-terminal domain"/>
    <property type="match status" value="1"/>
</dbReference>
<gene>
    <name evidence="3" type="ORF">V5799_017662</name>
</gene>
<dbReference type="InterPro" id="IPR001251">
    <property type="entry name" value="CRAL-TRIO_dom"/>
</dbReference>
<feature type="domain" description="CRAL-TRIO" evidence="1">
    <location>
        <begin position="1"/>
        <end position="56"/>
    </location>
</feature>
<proteinExistence type="predicted"/>
<dbReference type="Gene3D" id="3.40.525.10">
    <property type="entry name" value="CRAL-TRIO lipid binding domain"/>
    <property type="match status" value="1"/>
</dbReference>
<evidence type="ECO:0000313" key="3">
    <source>
        <dbReference type="EMBL" id="KAK8780996.1"/>
    </source>
</evidence>
<reference evidence="3 4" key="1">
    <citation type="journal article" date="2023" name="Arcadia Sci">
        <title>De novo assembly of a long-read Amblyomma americanum tick genome.</title>
        <authorList>
            <person name="Chou S."/>
            <person name="Poskanzer K.E."/>
            <person name="Rollins M."/>
            <person name="Thuy-Boun P.S."/>
        </authorList>
    </citation>
    <scope>NUCLEOTIDE SEQUENCE [LARGE SCALE GENOMIC DNA]</scope>
    <source>
        <strain evidence="3">F_SG_1</strain>
        <tissue evidence="3">Salivary glands</tissue>
    </source>
</reference>
<dbReference type="InterPro" id="IPR036598">
    <property type="entry name" value="GOLD_dom_sf"/>
</dbReference>
<dbReference type="InterPro" id="IPR036865">
    <property type="entry name" value="CRAL-TRIO_dom_sf"/>
</dbReference>
<dbReference type="Proteomes" id="UP001321473">
    <property type="component" value="Unassembled WGS sequence"/>
</dbReference>
<name>A0AAQ4F1J7_AMBAM</name>
<feature type="domain" description="GOLD" evidence="2">
    <location>
        <begin position="81"/>
        <end position="193"/>
    </location>
</feature>
<sequence length="207" mass="23461">PRFFPILWKVLRPFLTQRTADKVAIYGMDGWRKNIFERLNPDGVPQHWGGNMVGPDGDPRCSHLICPGGEVPPSYREELAKRRLSREVGATVRSIDRRGRWELPVRVENSGEQLSWSFQTATGDLAFGVRYEPPCSGGNGVREYLIETHRVSSCSLLPERGRLVCHKPGTYILEFDNSYSWVHGKTLSYIIEVLPQSDEEDTNSSSL</sequence>
<feature type="non-terminal residue" evidence="3">
    <location>
        <position position="1"/>
    </location>
</feature>
<evidence type="ECO:0000313" key="4">
    <source>
        <dbReference type="Proteomes" id="UP001321473"/>
    </source>
</evidence>
<dbReference type="InterPro" id="IPR051064">
    <property type="entry name" value="SEC14/CRAL-TRIO_domain"/>
</dbReference>
<dbReference type="PROSITE" id="PS50866">
    <property type="entry name" value="GOLD"/>
    <property type="match status" value="1"/>
</dbReference>
<evidence type="ECO:0000259" key="2">
    <source>
        <dbReference type="PROSITE" id="PS50866"/>
    </source>
</evidence>